<protein>
    <submittedName>
        <fullName evidence="1">Uncharacterized protein</fullName>
    </submittedName>
</protein>
<dbReference type="EMBL" id="MU394284">
    <property type="protein sequence ID" value="KAI6092192.1"/>
    <property type="molecule type" value="Genomic_DNA"/>
</dbReference>
<name>A0ACC0DH86_9PEZI</name>
<evidence type="ECO:0000313" key="2">
    <source>
        <dbReference type="Proteomes" id="UP001497680"/>
    </source>
</evidence>
<gene>
    <name evidence="1" type="ORF">F4821DRAFT_225115</name>
</gene>
<accession>A0ACC0DH86</accession>
<evidence type="ECO:0000313" key="1">
    <source>
        <dbReference type="EMBL" id="KAI6092192.1"/>
    </source>
</evidence>
<keyword evidence="2" id="KW-1185">Reference proteome</keyword>
<organism evidence="1 2">
    <name type="scientific">Hypoxylon rubiginosum</name>
    <dbReference type="NCBI Taxonomy" id="110542"/>
    <lineage>
        <taxon>Eukaryota</taxon>
        <taxon>Fungi</taxon>
        <taxon>Dikarya</taxon>
        <taxon>Ascomycota</taxon>
        <taxon>Pezizomycotina</taxon>
        <taxon>Sordariomycetes</taxon>
        <taxon>Xylariomycetidae</taxon>
        <taxon>Xylariales</taxon>
        <taxon>Hypoxylaceae</taxon>
        <taxon>Hypoxylon</taxon>
    </lineage>
</organism>
<reference evidence="1 2" key="1">
    <citation type="journal article" date="2022" name="New Phytol.">
        <title>Ecological generalism drives hyperdiversity of secondary metabolite gene clusters in xylarialean endophytes.</title>
        <authorList>
            <person name="Franco M.E.E."/>
            <person name="Wisecaver J.H."/>
            <person name="Arnold A.E."/>
            <person name="Ju Y.M."/>
            <person name="Slot J.C."/>
            <person name="Ahrendt S."/>
            <person name="Moore L.P."/>
            <person name="Eastman K.E."/>
            <person name="Scott K."/>
            <person name="Konkel Z."/>
            <person name="Mondo S.J."/>
            <person name="Kuo A."/>
            <person name="Hayes R.D."/>
            <person name="Haridas S."/>
            <person name="Andreopoulos B."/>
            <person name="Riley R."/>
            <person name="LaButti K."/>
            <person name="Pangilinan J."/>
            <person name="Lipzen A."/>
            <person name="Amirebrahimi M."/>
            <person name="Yan J."/>
            <person name="Adam C."/>
            <person name="Keymanesh K."/>
            <person name="Ng V."/>
            <person name="Louie K."/>
            <person name="Northen T."/>
            <person name="Drula E."/>
            <person name="Henrissat B."/>
            <person name="Hsieh H.M."/>
            <person name="Youens-Clark K."/>
            <person name="Lutzoni F."/>
            <person name="Miadlikowska J."/>
            <person name="Eastwood D.C."/>
            <person name="Hamelin R.C."/>
            <person name="Grigoriev I.V."/>
            <person name="U'Ren J.M."/>
        </authorList>
    </citation>
    <scope>NUCLEOTIDE SEQUENCE [LARGE SCALE GENOMIC DNA]</scope>
    <source>
        <strain evidence="1 2">ER1909</strain>
    </source>
</reference>
<sequence length="738" mass="84189">MSLGFRSLWRAQAYTIRVKELSLIPREQHNPFSFQRPQCLNSRRWMSTPKKKRETSPETLATILQGKSPSSFSRALRRRIIKQRSDFHPKQPVLVKPLVKYPDRFKSLRSLRRHKRSAAKQHLYDAHHEAASNPPSHWRSTLNFMLRHTHNVGEILNFRVIVGRGIAAEAYKALSEPDMSLSQISSRNESLIRIEEFSPGNGELVLNLSGSEDSIRKSLVDLVGLMGRVTAVRVTDPSWEPLLLDAWKGASEKQPGIRLIADSNVAADDMTVTVQASVSNSNKYRQYMLTRRADEIERPIEWTKIAFEKYVAVLVRGQIPSNLAQSLYPEGPNHQETVVSLLLDLFTSEETRSAASVSALKLAVNFTESRGGGFRQASRSIFNQVDSLNLPLDAEIFNIFLISASKARDLNGFDTILKMMIRKGFAVQGGAWVAFLTMIEDPSAKSYVAAKLRVKKLNRNPSVRRAIGRQMALLNLERQLLTEFDIKEFINSQKRKYGSGWLDTMTLHRIFDILGTHGQLEACNILWDLVCAEHIASPDVVLLNVMLTHTRSISRKVTTLQSILASSRESMPWLQPDHVTYHLLFRVAWTRQYPNMLRVVLRYSALAKLTSPKMRQSLTNLLRPDRHSSTRRVFLKFWEDVIFGRAELDEMRTRHADKLNSMHLVSKYLNQAKDMRPSVPFETKLDEALTMDTKIHKLLKEGTIMSASMRESLSVDIPLEPKPIQMKKRDNAFRAITS</sequence>
<dbReference type="Proteomes" id="UP001497680">
    <property type="component" value="Unassembled WGS sequence"/>
</dbReference>
<comment type="caution">
    <text evidence="1">The sequence shown here is derived from an EMBL/GenBank/DDBJ whole genome shotgun (WGS) entry which is preliminary data.</text>
</comment>
<proteinExistence type="predicted"/>